<keyword evidence="3 11" id="KW-0853">WD repeat</keyword>
<evidence type="ECO:0000256" key="13">
    <source>
        <dbReference type="RuleBase" id="RU004011"/>
    </source>
</evidence>
<dbReference type="InterPro" id="IPR001680">
    <property type="entry name" value="WD40_rpt"/>
</dbReference>
<dbReference type="InterPro" id="IPR020472">
    <property type="entry name" value="WD40_PAC1"/>
</dbReference>
<dbReference type="FunFam" id="2.130.10.10:FF:001252">
    <property type="entry name" value="Receptor of activated protein C kinase 1"/>
    <property type="match status" value="1"/>
</dbReference>
<dbReference type="CDD" id="cd00200">
    <property type="entry name" value="WD40"/>
    <property type="match status" value="1"/>
</dbReference>
<dbReference type="InterPro" id="IPR036322">
    <property type="entry name" value="WD40_repeat_dom_sf"/>
</dbReference>
<comment type="caution">
    <text evidence="12">Lacks conserved residue(s) required for the propagation of feature annotation.</text>
</comment>
<dbReference type="PANTHER" id="PTHR19868">
    <property type="entry name" value="RECEPTOR FOR ACTIVATED PROTEIN KINASE C RACK1"/>
    <property type="match status" value="1"/>
</dbReference>
<evidence type="ECO:0000256" key="12">
    <source>
        <dbReference type="PROSITE-ProRule" id="PRU00706"/>
    </source>
</evidence>
<dbReference type="SMART" id="SM00562">
    <property type="entry name" value="NDK"/>
    <property type="match status" value="1"/>
</dbReference>
<evidence type="ECO:0000256" key="1">
    <source>
        <dbReference type="ARBA" id="ARBA00007253"/>
    </source>
</evidence>
<evidence type="ECO:0000256" key="9">
    <source>
        <dbReference type="ARBA" id="ARBA00053312"/>
    </source>
</evidence>
<dbReference type="InterPro" id="IPR034907">
    <property type="entry name" value="NDK-like_dom"/>
</dbReference>
<comment type="similarity">
    <text evidence="2 12 13">Belongs to the NDK family.</text>
</comment>
<proteinExistence type="inferred from homology"/>
<dbReference type="InterPro" id="IPR019775">
    <property type="entry name" value="WD40_repeat_CS"/>
</dbReference>
<dbReference type="GO" id="GO:0006241">
    <property type="term" value="P:CTP biosynthetic process"/>
    <property type="evidence" value="ECO:0007669"/>
    <property type="project" value="InterPro"/>
</dbReference>
<feature type="repeat" description="WD" evidence="11">
    <location>
        <begin position="42"/>
        <end position="83"/>
    </location>
</feature>
<dbReference type="PROSITE" id="PS00678">
    <property type="entry name" value="WD_REPEATS_1"/>
    <property type="match status" value="3"/>
</dbReference>
<comment type="function">
    <text evidence="9">Involved in the recruitment, assembly and/or regulation of a variety of signaling molecules. Interacts with a wide variety of proteins and plays a role in many cellular processes. Required for VANGL2 membrane localization, inhibits Wnt signaling and regulates cellular polarization and oriented cell division during gastrulation.</text>
</comment>
<dbReference type="GO" id="GO:0043022">
    <property type="term" value="F:ribosome binding"/>
    <property type="evidence" value="ECO:0007669"/>
    <property type="project" value="InterPro"/>
</dbReference>
<name>A0A8C1GZ06_CYPCA</name>
<sequence length="442" mass="48955">MTQIATTPQFPDMILSASRDKTIIMWKLTRDETSYGIPQRALKGHSHFVSDVVISSDGQFALSGSWDGTLRLWDLTTGTTTRRFVGHTKDVLSVAFSADNRQIVSGSRDKTIKLWNTLGVCKYTIQDDSHTEWVSCVRFSPNSSNPIIVSCGWDKTVKVWNLANCKLKTNHIGHTGYLNTVTVSPDGSLCASGGKDGQAMLWDLNEGKHLYTLDGGDNINALCFSPNRYWLCAATGPSIKIWDLEGKIIVDELKQDIITTNSKAEPPQCTSLAWSADGQTLFAGYTDNLIRVWQKRRLQLSPEQCSDFYAEHYGKLHFPHLTAFMSSGPVVALALARHQAIATWKAIMGPVSSIKARETHPDCLRARFGTCDLRNAVHGSESFSAAEREIRFMFPNSVIEPIPMGDAAKDYLSRYVSPTLLTGLTELSKKKPLDPFVSVSID</sequence>
<reference evidence="15" key="2">
    <citation type="submission" date="2025-09" db="UniProtKB">
        <authorList>
            <consortium name="Ensembl"/>
        </authorList>
    </citation>
    <scope>IDENTIFICATION</scope>
</reference>
<dbReference type="CDD" id="cd22970">
    <property type="entry name" value="DD_NDKH5-like"/>
    <property type="match status" value="1"/>
</dbReference>
<evidence type="ECO:0000256" key="5">
    <source>
        <dbReference type="ARBA" id="ARBA00022980"/>
    </source>
</evidence>
<evidence type="ECO:0000256" key="2">
    <source>
        <dbReference type="ARBA" id="ARBA00008142"/>
    </source>
</evidence>
<dbReference type="AlphaFoldDB" id="A0A8C1GZ06"/>
<dbReference type="SMART" id="SM00320">
    <property type="entry name" value="WD40"/>
    <property type="match status" value="6"/>
</dbReference>
<dbReference type="PROSITE" id="PS50082">
    <property type="entry name" value="WD_REPEATS_2"/>
    <property type="match status" value="6"/>
</dbReference>
<protein>
    <recommendedName>
        <fullName evidence="7">Small ribosomal subunit protein RACK1</fullName>
    </recommendedName>
    <alternativeName>
        <fullName evidence="8">Guanine nucleotide-binding protein subunit beta-2-like 1</fullName>
    </alternativeName>
    <alternativeName>
        <fullName evidence="10">Receptor of activated protein kinase C</fullName>
    </alternativeName>
</protein>
<dbReference type="GO" id="GO:0006183">
    <property type="term" value="P:GTP biosynthetic process"/>
    <property type="evidence" value="ECO:0007669"/>
    <property type="project" value="InterPro"/>
</dbReference>
<dbReference type="InterPro" id="IPR001564">
    <property type="entry name" value="Nucleoside_diP_kinase"/>
</dbReference>
<dbReference type="PRINTS" id="PR01243">
    <property type="entry name" value="NUCDPKINASE"/>
</dbReference>
<dbReference type="Ensembl" id="ENSCCRT00010015891.1">
    <property type="protein sequence ID" value="ENSCCRP00010014588.1"/>
    <property type="gene ID" value="ENSCCRG00010006261.1"/>
</dbReference>
<keyword evidence="16" id="KW-1185">Reference proteome</keyword>
<evidence type="ECO:0000256" key="4">
    <source>
        <dbReference type="ARBA" id="ARBA00022737"/>
    </source>
</evidence>
<dbReference type="Gene3D" id="2.130.10.10">
    <property type="entry name" value="YVTN repeat-like/Quinoprotein amine dehydrogenase"/>
    <property type="match status" value="1"/>
</dbReference>
<dbReference type="SUPFAM" id="SSF54919">
    <property type="entry name" value="Nucleoside diphosphate kinase, NDK"/>
    <property type="match status" value="1"/>
</dbReference>
<dbReference type="InterPro" id="IPR036850">
    <property type="entry name" value="NDK-like_dom_sf"/>
</dbReference>
<dbReference type="Pfam" id="PF00400">
    <property type="entry name" value="WD40"/>
    <property type="match status" value="5"/>
</dbReference>
<evidence type="ECO:0000256" key="7">
    <source>
        <dbReference type="ARBA" id="ARBA00035297"/>
    </source>
</evidence>
<evidence type="ECO:0000256" key="11">
    <source>
        <dbReference type="PROSITE-ProRule" id="PRU00221"/>
    </source>
</evidence>
<dbReference type="Proteomes" id="UP000694427">
    <property type="component" value="Unplaced"/>
</dbReference>
<dbReference type="GO" id="GO:0005840">
    <property type="term" value="C:ribosome"/>
    <property type="evidence" value="ECO:0007669"/>
    <property type="project" value="UniProtKB-KW"/>
</dbReference>
<dbReference type="GO" id="GO:0045182">
    <property type="term" value="F:translation regulator activity"/>
    <property type="evidence" value="ECO:0007669"/>
    <property type="project" value="InterPro"/>
</dbReference>
<evidence type="ECO:0000256" key="3">
    <source>
        <dbReference type="ARBA" id="ARBA00022574"/>
    </source>
</evidence>
<dbReference type="InterPro" id="IPR007858">
    <property type="entry name" value="Dpy-30_motif"/>
</dbReference>
<dbReference type="InterPro" id="IPR045223">
    <property type="entry name" value="RACK1-like"/>
</dbReference>
<dbReference type="Pfam" id="PF00334">
    <property type="entry name" value="NDK"/>
    <property type="match status" value="1"/>
</dbReference>
<feature type="repeat" description="WD" evidence="11">
    <location>
        <begin position="171"/>
        <end position="212"/>
    </location>
</feature>
<keyword evidence="6" id="KW-0687">Ribonucleoprotein</keyword>
<evidence type="ECO:0000256" key="10">
    <source>
        <dbReference type="ARBA" id="ARBA00083655"/>
    </source>
</evidence>
<dbReference type="InterPro" id="IPR015943">
    <property type="entry name" value="WD40/YVTN_repeat-like_dom_sf"/>
</dbReference>
<feature type="repeat" description="WD" evidence="11">
    <location>
        <begin position="127"/>
        <end position="170"/>
    </location>
</feature>
<keyword evidence="4" id="KW-0677">Repeat</keyword>
<dbReference type="Pfam" id="PF05186">
    <property type="entry name" value="Dpy-30"/>
    <property type="match status" value="1"/>
</dbReference>
<dbReference type="PRINTS" id="PR00320">
    <property type="entry name" value="GPROTEINBRPT"/>
</dbReference>
<dbReference type="GO" id="GO:0006228">
    <property type="term" value="P:UTP biosynthetic process"/>
    <property type="evidence" value="ECO:0007669"/>
    <property type="project" value="InterPro"/>
</dbReference>
<dbReference type="PROSITE" id="PS50294">
    <property type="entry name" value="WD_REPEATS_REGION"/>
    <property type="match status" value="4"/>
</dbReference>
<evidence type="ECO:0000259" key="14">
    <source>
        <dbReference type="SMART" id="SM00562"/>
    </source>
</evidence>
<organism evidence="15 16">
    <name type="scientific">Cyprinus carpio</name>
    <name type="common">Common carp</name>
    <dbReference type="NCBI Taxonomy" id="7962"/>
    <lineage>
        <taxon>Eukaryota</taxon>
        <taxon>Metazoa</taxon>
        <taxon>Chordata</taxon>
        <taxon>Craniata</taxon>
        <taxon>Vertebrata</taxon>
        <taxon>Euteleostomi</taxon>
        <taxon>Actinopterygii</taxon>
        <taxon>Neopterygii</taxon>
        <taxon>Teleostei</taxon>
        <taxon>Ostariophysi</taxon>
        <taxon>Cypriniformes</taxon>
        <taxon>Cyprinidae</taxon>
        <taxon>Cyprininae</taxon>
        <taxon>Cyprinus</taxon>
    </lineage>
</organism>
<keyword evidence="5" id="KW-0689">Ribosomal protein</keyword>
<feature type="repeat" description="WD" evidence="11">
    <location>
        <begin position="270"/>
        <end position="294"/>
    </location>
</feature>
<evidence type="ECO:0000313" key="16">
    <source>
        <dbReference type="Proteomes" id="UP000694427"/>
    </source>
</evidence>
<feature type="domain" description="Nucleoside diphosphate kinase-like" evidence="14">
    <location>
        <begin position="277"/>
        <end position="401"/>
    </location>
</feature>
<dbReference type="GO" id="GO:0004550">
    <property type="term" value="F:nucleoside diphosphate kinase activity"/>
    <property type="evidence" value="ECO:0007669"/>
    <property type="project" value="InterPro"/>
</dbReference>
<evidence type="ECO:0000313" key="15">
    <source>
        <dbReference type="Ensembl" id="ENSCCRP00010014588.1"/>
    </source>
</evidence>
<dbReference type="SUPFAM" id="SSF50978">
    <property type="entry name" value="WD40 repeat-like"/>
    <property type="match status" value="1"/>
</dbReference>
<evidence type="ECO:0000256" key="6">
    <source>
        <dbReference type="ARBA" id="ARBA00023274"/>
    </source>
</evidence>
<dbReference type="GO" id="GO:1990904">
    <property type="term" value="C:ribonucleoprotein complex"/>
    <property type="evidence" value="ECO:0007669"/>
    <property type="project" value="UniProtKB-KW"/>
</dbReference>
<reference evidence="15" key="1">
    <citation type="submission" date="2025-08" db="UniProtKB">
        <authorList>
            <consortium name="Ensembl"/>
        </authorList>
    </citation>
    <scope>IDENTIFICATION</scope>
</reference>
<feature type="repeat" description="WD" evidence="11">
    <location>
        <begin position="1"/>
        <end position="36"/>
    </location>
</feature>
<feature type="repeat" description="WD" evidence="11">
    <location>
        <begin position="84"/>
        <end position="116"/>
    </location>
</feature>
<dbReference type="Gene3D" id="1.20.890.10">
    <property type="entry name" value="cAMP-dependent protein kinase regulatory subunit, dimerization-anchoring domain"/>
    <property type="match status" value="1"/>
</dbReference>
<dbReference type="PROSITE" id="PS51374">
    <property type="entry name" value="NDPK_LIKE"/>
    <property type="match status" value="1"/>
</dbReference>
<evidence type="ECO:0000256" key="8">
    <source>
        <dbReference type="ARBA" id="ARBA00035509"/>
    </source>
</evidence>
<comment type="similarity">
    <text evidence="1">Belongs to the WD repeat G protein beta family. Ribosomal protein RACK1 subfamily.</text>
</comment>
<accession>A0A8C1GZ06</accession>